<protein>
    <submittedName>
        <fullName evidence="1">Uncharacterized protein</fullName>
    </submittedName>
</protein>
<dbReference type="RefSeq" id="WP_091679448.1">
    <property type="nucleotide sequence ID" value="NZ_FOKG01000035.1"/>
</dbReference>
<dbReference type="STRING" id="490629.SAMN05216266_1352"/>
<gene>
    <name evidence="1" type="ORF">SAMN05216266_1352</name>
</gene>
<reference evidence="2" key="1">
    <citation type="submission" date="2016-10" db="EMBL/GenBank/DDBJ databases">
        <authorList>
            <person name="Varghese N."/>
            <person name="Submissions S."/>
        </authorList>
    </citation>
    <scope>NUCLEOTIDE SEQUENCE [LARGE SCALE GENOMIC DNA]</scope>
    <source>
        <strain evidence="2">CGMCC 4.3568</strain>
    </source>
</reference>
<dbReference type="Proteomes" id="UP000243799">
    <property type="component" value="Unassembled WGS sequence"/>
</dbReference>
<evidence type="ECO:0000313" key="1">
    <source>
        <dbReference type="EMBL" id="SFB63414.1"/>
    </source>
</evidence>
<dbReference type="OrthoDB" id="3638258at2"/>
<accession>A0A1I1CLL2</accession>
<name>A0A1I1CLL2_9PSEU</name>
<organism evidence="1 2">
    <name type="scientific">Amycolatopsis marina</name>
    <dbReference type="NCBI Taxonomy" id="490629"/>
    <lineage>
        <taxon>Bacteria</taxon>
        <taxon>Bacillati</taxon>
        <taxon>Actinomycetota</taxon>
        <taxon>Actinomycetes</taxon>
        <taxon>Pseudonocardiales</taxon>
        <taxon>Pseudonocardiaceae</taxon>
        <taxon>Amycolatopsis</taxon>
    </lineage>
</organism>
<proteinExistence type="predicted"/>
<sequence>MWFVVGVSAVVVALLAVAVVVDLRDRKRGGTRRILLPGWLERRGRGAMAASPIAWKAEDYRPRSPREREHE</sequence>
<dbReference type="AlphaFoldDB" id="A0A1I1CLL2"/>
<keyword evidence="2" id="KW-1185">Reference proteome</keyword>
<evidence type="ECO:0000313" key="2">
    <source>
        <dbReference type="Proteomes" id="UP000243799"/>
    </source>
</evidence>
<dbReference type="EMBL" id="FOKG01000035">
    <property type="protein sequence ID" value="SFB63414.1"/>
    <property type="molecule type" value="Genomic_DNA"/>
</dbReference>